<name>A0A9W3A7E6_BIOGL</name>
<organism evidence="1 2">
    <name type="scientific">Biomphalaria glabrata</name>
    <name type="common">Bloodfluke planorb</name>
    <name type="synonym">Freshwater snail</name>
    <dbReference type="NCBI Taxonomy" id="6526"/>
    <lineage>
        <taxon>Eukaryota</taxon>
        <taxon>Metazoa</taxon>
        <taxon>Spiralia</taxon>
        <taxon>Lophotrochozoa</taxon>
        <taxon>Mollusca</taxon>
        <taxon>Gastropoda</taxon>
        <taxon>Heterobranchia</taxon>
        <taxon>Euthyneura</taxon>
        <taxon>Panpulmonata</taxon>
        <taxon>Hygrophila</taxon>
        <taxon>Lymnaeoidea</taxon>
        <taxon>Planorbidae</taxon>
        <taxon>Biomphalaria</taxon>
    </lineage>
</organism>
<sequence length="169" mass="18889">MPTFIKLERPSEIFISSLSKRMMFNYRFFGGILIVFITVDVVFSADRCRLTNMGSVRTNQTIHNKPVLYKTVPENCTEGEFDWDWPQGYIYLSSTLGRPHSLCVQTTEFGAVMLGGVSDVTGGKDVPLALPTQDHPACSIATSGKAELLISAFSTQIYWTTFGYRVNLL</sequence>
<evidence type="ECO:0000313" key="1">
    <source>
        <dbReference type="Proteomes" id="UP001165740"/>
    </source>
</evidence>
<gene>
    <name evidence="2" type="primary">LOC106065653</name>
</gene>
<dbReference type="GeneID" id="106065653"/>
<evidence type="ECO:0000313" key="2">
    <source>
        <dbReference type="RefSeq" id="XP_055883103.1"/>
    </source>
</evidence>
<dbReference type="AlphaFoldDB" id="A0A9W3A7E6"/>
<keyword evidence="1" id="KW-1185">Reference proteome</keyword>
<proteinExistence type="predicted"/>
<protein>
    <submittedName>
        <fullName evidence="2">Uncharacterized protein LOC106065653</fullName>
    </submittedName>
</protein>
<dbReference type="OrthoDB" id="6131331at2759"/>
<dbReference type="RefSeq" id="XP_055883103.1">
    <property type="nucleotide sequence ID" value="XM_056027128.1"/>
</dbReference>
<dbReference type="Proteomes" id="UP001165740">
    <property type="component" value="Chromosome 4"/>
</dbReference>
<accession>A0A9W3A7E6</accession>
<reference evidence="2" key="1">
    <citation type="submission" date="2025-08" db="UniProtKB">
        <authorList>
            <consortium name="RefSeq"/>
        </authorList>
    </citation>
    <scope>IDENTIFICATION</scope>
</reference>